<evidence type="ECO:0000313" key="1">
    <source>
        <dbReference type="EMBL" id="KKM70710.1"/>
    </source>
</evidence>
<organism evidence="1">
    <name type="scientific">marine sediment metagenome</name>
    <dbReference type="NCBI Taxonomy" id="412755"/>
    <lineage>
        <taxon>unclassified sequences</taxon>
        <taxon>metagenomes</taxon>
        <taxon>ecological metagenomes</taxon>
    </lineage>
</organism>
<reference evidence="1" key="1">
    <citation type="journal article" date="2015" name="Nature">
        <title>Complex archaea that bridge the gap between prokaryotes and eukaryotes.</title>
        <authorList>
            <person name="Spang A."/>
            <person name="Saw J.H."/>
            <person name="Jorgensen S.L."/>
            <person name="Zaremba-Niedzwiedzka K."/>
            <person name="Martijn J."/>
            <person name="Lind A.E."/>
            <person name="van Eijk R."/>
            <person name="Schleper C."/>
            <person name="Guy L."/>
            <person name="Ettema T.J."/>
        </authorList>
    </citation>
    <scope>NUCLEOTIDE SEQUENCE</scope>
</reference>
<name>A0A0F9M211_9ZZZZ</name>
<sequence length="78" mass="9244">MHEADLPCVWWGIKEWVLSYLPYPKSVMRKRKDIQEDGRLKNDLIIEVLLDIRDILIKATKKKKVVRADHKRSTKTSV</sequence>
<gene>
    <name evidence="1" type="ORF">LCGC14_1438010</name>
</gene>
<comment type="caution">
    <text evidence="1">The sequence shown here is derived from an EMBL/GenBank/DDBJ whole genome shotgun (WGS) entry which is preliminary data.</text>
</comment>
<accession>A0A0F9M211</accession>
<protein>
    <submittedName>
        <fullName evidence="1">Uncharacterized protein</fullName>
    </submittedName>
</protein>
<dbReference type="AlphaFoldDB" id="A0A0F9M211"/>
<dbReference type="EMBL" id="LAZR01009766">
    <property type="protein sequence ID" value="KKM70710.1"/>
    <property type="molecule type" value="Genomic_DNA"/>
</dbReference>
<proteinExistence type="predicted"/>